<sequence>MILIRSRYDSHCRKTITCLYDDMFKMVSETKLCSPKLHRFNSGLCGEVVKTFALRSEVVGSNPGSIVLFPCTFFQKIPRIHAKVHVLCNTFGSWHAISVKKDSHRRKTQCNV</sequence>
<organism evidence="1">
    <name type="scientific">Arion vulgaris</name>
    <dbReference type="NCBI Taxonomy" id="1028688"/>
    <lineage>
        <taxon>Eukaryota</taxon>
        <taxon>Metazoa</taxon>
        <taxon>Spiralia</taxon>
        <taxon>Lophotrochozoa</taxon>
        <taxon>Mollusca</taxon>
        <taxon>Gastropoda</taxon>
        <taxon>Heterobranchia</taxon>
        <taxon>Euthyneura</taxon>
        <taxon>Panpulmonata</taxon>
        <taxon>Eupulmonata</taxon>
        <taxon>Stylommatophora</taxon>
        <taxon>Helicina</taxon>
        <taxon>Arionoidea</taxon>
        <taxon>Arionidae</taxon>
        <taxon>Arion</taxon>
    </lineage>
</organism>
<gene>
    <name evidence="1" type="primary">ORF139828</name>
</gene>
<dbReference type="EMBL" id="HACG01037069">
    <property type="protein sequence ID" value="CEK83934.1"/>
    <property type="molecule type" value="Transcribed_RNA"/>
</dbReference>
<proteinExistence type="predicted"/>
<name>A0A0B7ASH0_9EUPU</name>
<evidence type="ECO:0000313" key="1">
    <source>
        <dbReference type="EMBL" id="CEK83934.1"/>
    </source>
</evidence>
<accession>A0A0B7ASH0</accession>
<dbReference type="AlphaFoldDB" id="A0A0B7ASH0"/>
<protein>
    <submittedName>
        <fullName evidence="1">Uncharacterized protein</fullName>
    </submittedName>
</protein>
<reference evidence="1" key="1">
    <citation type="submission" date="2014-12" db="EMBL/GenBank/DDBJ databases">
        <title>Insight into the proteome of Arion vulgaris.</title>
        <authorList>
            <person name="Aradska J."/>
            <person name="Bulat T."/>
            <person name="Smidak R."/>
            <person name="Sarate P."/>
            <person name="Gangsoo J."/>
            <person name="Sialana F."/>
            <person name="Bilban M."/>
            <person name="Lubec G."/>
        </authorList>
    </citation>
    <scope>NUCLEOTIDE SEQUENCE</scope>
    <source>
        <tissue evidence="1">Skin</tissue>
    </source>
</reference>